<reference evidence="3" key="1">
    <citation type="submission" date="2016-10" db="EMBL/GenBank/DDBJ databases">
        <authorList>
            <person name="Varghese N."/>
            <person name="Submissions S."/>
        </authorList>
    </citation>
    <scope>NUCLEOTIDE SEQUENCE [LARGE SCALE GENOMIC DNA]</scope>
    <source>
        <strain evidence="3">CGMCC 4.3147</strain>
    </source>
</reference>
<dbReference type="Proteomes" id="UP000198662">
    <property type="component" value="Unassembled WGS sequence"/>
</dbReference>
<dbReference type="SMART" id="SM00829">
    <property type="entry name" value="PKS_ER"/>
    <property type="match status" value="1"/>
</dbReference>
<evidence type="ECO:0000259" key="1">
    <source>
        <dbReference type="SMART" id="SM00829"/>
    </source>
</evidence>
<evidence type="ECO:0000313" key="3">
    <source>
        <dbReference type="Proteomes" id="UP000198662"/>
    </source>
</evidence>
<dbReference type="InterPro" id="IPR011032">
    <property type="entry name" value="GroES-like_sf"/>
</dbReference>
<dbReference type="Pfam" id="PF08240">
    <property type="entry name" value="ADH_N"/>
    <property type="match status" value="1"/>
</dbReference>
<dbReference type="Pfam" id="PF13602">
    <property type="entry name" value="ADH_zinc_N_2"/>
    <property type="match status" value="1"/>
</dbReference>
<dbReference type="InterPro" id="IPR036291">
    <property type="entry name" value="NAD(P)-bd_dom_sf"/>
</dbReference>
<feature type="domain" description="Enoyl reductase (ER)" evidence="1">
    <location>
        <begin position="10"/>
        <end position="325"/>
    </location>
</feature>
<dbReference type="STRING" id="380244.SAMN05216298_1611"/>
<keyword evidence="3" id="KW-1185">Reference proteome</keyword>
<dbReference type="OrthoDB" id="3727682at2"/>
<dbReference type="Gene3D" id="3.40.50.720">
    <property type="entry name" value="NAD(P)-binding Rossmann-like Domain"/>
    <property type="match status" value="1"/>
</dbReference>
<dbReference type="EMBL" id="FNGF01000002">
    <property type="protein sequence ID" value="SDK84070.1"/>
    <property type="molecule type" value="Genomic_DNA"/>
</dbReference>
<dbReference type="RefSeq" id="WP_091045794.1">
    <property type="nucleotide sequence ID" value="NZ_FNGF01000002.1"/>
</dbReference>
<dbReference type="InterPro" id="IPR052733">
    <property type="entry name" value="Chloroplast_QOR"/>
</dbReference>
<dbReference type="AlphaFoldDB" id="A0A1G9F6U2"/>
<name>A0A1G9F6U2_9ACTN</name>
<dbReference type="GO" id="GO:0016491">
    <property type="term" value="F:oxidoreductase activity"/>
    <property type="evidence" value="ECO:0007669"/>
    <property type="project" value="InterPro"/>
</dbReference>
<dbReference type="CDD" id="cd08267">
    <property type="entry name" value="MDR1"/>
    <property type="match status" value="1"/>
</dbReference>
<sequence>MKAVVQDRFGPPEQVLRVTDTDRPVPGPGEVLVRLRATSVNTPDWIAVAGVPYALRLAARAEGAVRGTDIAGTVAALGEGVTAFALGDAVFGTKWGSGFATAGTFAEYTVTAADRLIAKPEALAFTDAAACVMSGLTARAAAVDAFPTGPGTRLLVNGASGGVGTFAVQIAKHRGAHVTAVCGPRNLDLVRDLGADEAIDYTERDFTAGPDQYDAILDNVLNHPPRRSFRALAPGGVYLPNSIGNTGGLLAGLATMAGANLRGMATRTTVRSVDGNFTPDRLAEVAALVTSGAVTPVIDRVYPLEETPAAVAHMYTHHARGNVVITMGD</sequence>
<dbReference type="Gene3D" id="3.90.180.10">
    <property type="entry name" value="Medium-chain alcohol dehydrogenases, catalytic domain"/>
    <property type="match status" value="1"/>
</dbReference>
<dbReference type="PANTHER" id="PTHR44013">
    <property type="entry name" value="ZINC-TYPE ALCOHOL DEHYDROGENASE-LIKE PROTEIN C16A3.02C"/>
    <property type="match status" value="1"/>
</dbReference>
<dbReference type="InterPro" id="IPR020843">
    <property type="entry name" value="ER"/>
</dbReference>
<organism evidence="2 3">
    <name type="scientific">Glycomyces sambucus</name>
    <dbReference type="NCBI Taxonomy" id="380244"/>
    <lineage>
        <taxon>Bacteria</taxon>
        <taxon>Bacillati</taxon>
        <taxon>Actinomycetota</taxon>
        <taxon>Actinomycetes</taxon>
        <taxon>Glycomycetales</taxon>
        <taxon>Glycomycetaceae</taxon>
        <taxon>Glycomyces</taxon>
    </lineage>
</organism>
<dbReference type="SUPFAM" id="SSF51735">
    <property type="entry name" value="NAD(P)-binding Rossmann-fold domains"/>
    <property type="match status" value="1"/>
</dbReference>
<protein>
    <submittedName>
        <fullName evidence="2">NADPH:quinone reductase</fullName>
    </submittedName>
</protein>
<proteinExistence type="predicted"/>
<dbReference type="PANTHER" id="PTHR44013:SF1">
    <property type="entry name" value="ZINC-TYPE ALCOHOL DEHYDROGENASE-LIKE PROTEIN C16A3.02C"/>
    <property type="match status" value="1"/>
</dbReference>
<accession>A0A1G9F6U2</accession>
<evidence type="ECO:0000313" key="2">
    <source>
        <dbReference type="EMBL" id="SDK84070.1"/>
    </source>
</evidence>
<dbReference type="SUPFAM" id="SSF50129">
    <property type="entry name" value="GroES-like"/>
    <property type="match status" value="1"/>
</dbReference>
<dbReference type="InterPro" id="IPR013154">
    <property type="entry name" value="ADH-like_N"/>
</dbReference>
<gene>
    <name evidence="2" type="ORF">SAMN05216298_1611</name>
</gene>